<comment type="caution">
    <text evidence="1">The sequence shown here is derived from an EMBL/GenBank/DDBJ whole genome shotgun (WGS) entry which is preliminary data.</text>
</comment>
<proteinExistence type="predicted"/>
<organism evidence="1 2">
    <name type="scientific">Datura stramonium</name>
    <name type="common">Jimsonweed</name>
    <name type="synonym">Common thornapple</name>
    <dbReference type="NCBI Taxonomy" id="4076"/>
    <lineage>
        <taxon>Eukaryota</taxon>
        <taxon>Viridiplantae</taxon>
        <taxon>Streptophyta</taxon>
        <taxon>Embryophyta</taxon>
        <taxon>Tracheophyta</taxon>
        <taxon>Spermatophyta</taxon>
        <taxon>Magnoliopsida</taxon>
        <taxon>eudicotyledons</taxon>
        <taxon>Gunneridae</taxon>
        <taxon>Pentapetalae</taxon>
        <taxon>asterids</taxon>
        <taxon>lamiids</taxon>
        <taxon>Solanales</taxon>
        <taxon>Solanaceae</taxon>
        <taxon>Solanoideae</taxon>
        <taxon>Datureae</taxon>
        <taxon>Datura</taxon>
    </lineage>
</organism>
<accession>A0ABS8VNH2</accession>
<sequence>TWNSPIPRCLSRSISSVARTHRAPSLEWGVLTGLGLGQYCVAYHGSLLDVEQQGHDMLVGAEPGWRGRRYRASTLPGIGLARTP</sequence>
<feature type="non-terminal residue" evidence="1">
    <location>
        <position position="84"/>
    </location>
</feature>
<dbReference type="EMBL" id="JACEIK010005436">
    <property type="protein sequence ID" value="MCE0481510.1"/>
    <property type="molecule type" value="Genomic_DNA"/>
</dbReference>
<reference evidence="1 2" key="1">
    <citation type="journal article" date="2021" name="BMC Genomics">
        <title>Datura genome reveals duplications of psychoactive alkaloid biosynthetic genes and high mutation rate following tissue culture.</title>
        <authorList>
            <person name="Rajewski A."/>
            <person name="Carter-House D."/>
            <person name="Stajich J."/>
            <person name="Litt A."/>
        </authorList>
    </citation>
    <scope>NUCLEOTIDE SEQUENCE [LARGE SCALE GENOMIC DNA]</scope>
    <source>
        <strain evidence="1">AR-01</strain>
    </source>
</reference>
<dbReference type="Proteomes" id="UP000823775">
    <property type="component" value="Unassembled WGS sequence"/>
</dbReference>
<gene>
    <name evidence="1" type="ORF">HAX54_039311</name>
</gene>
<evidence type="ECO:0000313" key="2">
    <source>
        <dbReference type="Proteomes" id="UP000823775"/>
    </source>
</evidence>
<feature type="non-terminal residue" evidence="1">
    <location>
        <position position="1"/>
    </location>
</feature>
<protein>
    <submittedName>
        <fullName evidence="1">Uncharacterized protein</fullName>
    </submittedName>
</protein>
<evidence type="ECO:0000313" key="1">
    <source>
        <dbReference type="EMBL" id="MCE0481510.1"/>
    </source>
</evidence>
<keyword evidence="2" id="KW-1185">Reference proteome</keyword>
<name>A0ABS8VNH2_DATST</name>